<dbReference type="InterPro" id="IPR005828">
    <property type="entry name" value="MFS_sugar_transport-like"/>
</dbReference>
<dbReference type="Proteomes" id="UP000504607">
    <property type="component" value="Chromosome 5"/>
</dbReference>
<name>A0A6I9R868_ELAGV</name>
<evidence type="ECO:0000256" key="7">
    <source>
        <dbReference type="ARBA" id="ARBA00032043"/>
    </source>
</evidence>
<keyword evidence="11" id="KW-1185">Reference proteome</keyword>
<evidence type="ECO:0000256" key="9">
    <source>
        <dbReference type="SAM" id="Phobius"/>
    </source>
</evidence>
<comment type="similarity">
    <text evidence="8">Belongs to the major facilitator superfamily. Phosphate:H(+) symporter (TC 2.A.1.9) family.</text>
</comment>
<keyword evidence="2" id="KW-0592">Phosphate transport</keyword>
<dbReference type="RefSeq" id="XP_010922144.2">
    <property type="nucleotide sequence ID" value="XM_010923842.3"/>
</dbReference>
<evidence type="ECO:0000256" key="1">
    <source>
        <dbReference type="ARBA" id="ARBA00004141"/>
    </source>
</evidence>
<proteinExistence type="inferred from homology"/>
<dbReference type="PROSITE" id="PS00217">
    <property type="entry name" value="SUGAR_TRANSPORT_2"/>
    <property type="match status" value="1"/>
</dbReference>
<dbReference type="InterPro" id="IPR020846">
    <property type="entry name" value="MFS_dom"/>
</dbReference>
<dbReference type="KEGG" id="egu:105045531"/>
<feature type="transmembrane region" description="Helical" evidence="9">
    <location>
        <begin position="378"/>
        <end position="397"/>
    </location>
</feature>
<feature type="transmembrane region" description="Helical" evidence="9">
    <location>
        <begin position="148"/>
        <end position="168"/>
    </location>
</feature>
<sequence>MPAGPDDLASSGLSTALLSPSLPSNSHHDAAMGVDEMLRSFAGEFGAWQLRHFTLVSLAWALNAFHTMVVVFADREPDRRCVGRAGCCAEPGSWEWSSGPGASTVAEWGLVCGEKYKVGMAQSAFFVGSMIGAGIFGHLSDSSLGRKGTLIVTTALNAVFGLLTALSPSFWSYAALRFLTGLATGGVGLSAFSLATEPVGPSMRAPVAMSTFYFFSLGAVLLALMAASFSNSWRTLYTISSLPSFLFLVAVLPFVSESPRWYLVHHDIPRAMEVMRTIAKTNGNQLPDNISLLLDSDISQNTLPTSNIIDVIHSPITRTRLILTVAINFLSSIVYYGLSLNVGNLSTDLYTSVILNAIAEVPAYALTAMCLKWSGRRPLTIGTMWLSGMFCAAGSLLPDIRVWSAVRTACSVVGIFSMAATFDLLFIYTAELFPTVVRSAALGCVTQAGQTGAIAAPLVVVLGGNWPFGVFGVCGVVGGVLGFFLPETLNRPFYDTMAGLVSGEMGKGVEDGHGHFVC</sequence>
<feature type="transmembrane region" description="Helical" evidence="9">
    <location>
        <begin position="403"/>
        <end position="428"/>
    </location>
</feature>
<dbReference type="InParanoid" id="A0A6I9R868"/>
<dbReference type="Gene3D" id="1.20.1250.20">
    <property type="entry name" value="MFS general substrate transporter like domains"/>
    <property type="match status" value="1"/>
</dbReference>
<accession>A0A6I9R868</accession>
<feature type="transmembrane region" description="Helical" evidence="9">
    <location>
        <begin position="207"/>
        <end position="229"/>
    </location>
</feature>
<keyword evidence="4" id="KW-0769">Symport</keyword>
<feature type="transmembrane region" description="Helical" evidence="9">
    <location>
        <begin position="174"/>
        <end position="195"/>
    </location>
</feature>
<dbReference type="InterPro" id="IPR036259">
    <property type="entry name" value="MFS_trans_sf"/>
</dbReference>
<keyword evidence="2" id="KW-0813">Transport</keyword>
<organism evidence="11 12">
    <name type="scientific">Elaeis guineensis var. tenera</name>
    <name type="common">Oil palm</name>
    <dbReference type="NCBI Taxonomy" id="51953"/>
    <lineage>
        <taxon>Eukaryota</taxon>
        <taxon>Viridiplantae</taxon>
        <taxon>Streptophyta</taxon>
        <taxon>Embryophyta</taxon>
        <taxon>Tracheophyta</taxon>
        <taxon>Spermatophyta</taxon>
        <taxon>Magnoliopsida</taxon>
        <taxon>Liliopsida</taxon>
        <taxon>Arecaceae</taxon>
        <taxon>Arecoideae</taxon>
        <taxon>Cocoseae</taxon>
        <taxon>Elaeidinae</taxon>
        <taxon>Elaeis</taxon>
    </lineage>
</organism>
<evidence type="ECO:0000259" key="10">
    <source>
        <dbReference type="PROSITE" id="PS50850"/>
    </source>
</evidence>
<evidence type="ECO:0000313" key="12">
    <source>
        <dbReference type="RefSeq" id="XP_010922144.2"/>
    </source>
</evidence>
<reference evidence="12" key="1">
    <citation type="submission" date="2025-08" db="UniProtKB">
        <authorList>
            <consortium name="RefSeq"/>
        </authorList>
    </citation>
    <scope>IDENTIFICATION</scope>
</reference>
<dbReference type="GeneID" id="105045531"/>
<evidence type="ECO:0000256" key="5">
    <source>
        <dbReference type="ARBA" id="ARBA00022989"/>
    </source>
</evidence>
<dbReference type="SUPFAM" id="SSF103473">
    <property type="entry name" value="MFS general substrate transporter"/>
    <property type="match status" value="1"/>
</dbReference>
<keyword evidence="5 9" id="KW-1133">Transmembrane helix</keyword>
<comment type="subcellular location">
    <subcellularLocation>
        <location evidence="1">Membrane</location>
        <topology evidence="1">Multi-pass membrane protein</topology>
    </subcellularLocation>
</comment>
<dbReference type="GO" id="GO:0016020">
    <property type="term" value="C:membrane"/>
    <property type="evidence" value="ECO:0007669"/>
    <property type="project" value="UniProtKB-SubCell"/>
</dbReference>
<evidence type="ECO:0000256" key="8">
    <source>
        <dbReference type="ARBA" id="ARBA00044504"/>
    </source>
</evidence>
<evidence type="ECO:0000256" key="6">
    <source>
        <dbReference type="ARBA" id="ARBA00023136"/>
    </source>
</evidence>
<feature type="transmembrane region" description="Helical" evidence="9">
    <location>
        <begin position="321"/>
        <end position="338"/>
    </location>
</feature>
<dbReference type="AlphaFoldDB" id="A0A6I9R868"/>
<dbReference type="InterPro" id="IPR005829">
    <property type="entry name" value="Sugar_transporter_CS"/>
</dbReference>
<dbReference type="PANTHER" id="PTHR24064">
    <property type="entry name" value="SOLUTE CARRIER FAMILY 22 MEMBER"/>
    <property type="match status" value="1"/>
</dbReference>
<evidence type="ECO:0000256" key="2">
    <source>
        <dbReference type="ARBA" id="ARBA00022592"/>
    </source>
</evidence>
<protein>
    <recommendedName>
        <fullName evidence="7">H(+)/Pi cotransporter</fullName>
    </recommendedName>
</protein>
<dbReference type="FunCoup" id="A0A6I9R868">
    <property type="interactions" value="284"/>
</dbReference>
<dbReference type="Pfam" id="PF00083">
    <property type="entry name" value="Sugar_tr"/>
    <property type="match status" value="1"/>
</dbReference>
<evidence type="ECO:0000313" key="11">
    <source>
        <dbReference type="Proteomes" id="UP000504607"/>
    </source>
</evidence>
<feature type="transmembrane region" description="Helical" evidence="9">
    <location>
        <begin position="350"/>
        <end position="371"/>
    </location>
</feature>
<gene>
    <name evidence="12" type="primary">LOC105045531</name>
</gene>
<keyword evidence="6 9" id="KW-0472">Membrane</keyword>
<dbReference type="GO" id="GO:0006817">
    <property type="term" value="P:phosphate ion transport"/>
    <property type="evidence" value="ECO:0007669"/>
    <property type="project" value="UniProtKB-KW"/>
</dbReference>
<dbReference type="OrthoDB" id="3936150at2759"/>
<keyword evidence="3 9" id="KW-0812">Transmembrane</keyword>
<feature type="transmembrane region" description="Helical" evidence="9">
    <location>
        <begin position="50"/>
        <end position="73"/>
    </location>
</feature>
<feature type="transmembrane region" description="Helical" evidence="9">
    <location>
        <begin position="466"/>
        <end position="485"/>
    </location>
</feature>
<dbReference type="PROSITE" id="PS50850">
    <property type="entry name" value="MFS"/>
    <property type="match status" value="1"/>
</dbReference>
<feature type="transmembrane region" description="Helical" evidence="9">
    <location>
        <begin position="235"/>
        <end position="255"/>
    </location>
</feature>
<evidence type="ECO:0000256" key="4">
    <source>
        <dbReference type="ARBA" id="ARBA00022847"/>
    </source>
</evidence>
<feature type="domain" description="Major facilitator superfamily (MFS) profile" evidence="10">
    <location>
        <begin position="52"/>
        <end position="490"/>
    </location>
</feature>
<evidence type="ECO:0000256" key="3">
    <source>
        <dbReference type="ARBA" id="ARBA00022692"/>
    </source>
</evidence>
<dbReference type="GO" id="GO:0015293">
    <property type="term" value="F:symporter activity"/>
    <property type="evidence" value="ECO:0007669"/>
    <property type="project" value="UniProtKB-KW"/>
</dbReference>